<feature type="region of interest" description="Disordered" evidence="1">
    <location>
        <begin position="116"/>
        <end position="195"/>
    </location>
</feature>
<dbReference type="CDD" id="cd00105">
    <property type="entry name" value="KH-I"/>
    <property type="match status" value="1"/>
</dbReference>
<feature type="compositionally biased region" description="Pro residues" evidence="1">
    <location>
        <begin position="161"/>
        <end position="174"/>
    </location>
</feature>
<comment type="caution">
    <text evidence="2">The sequence shown here is derived from an EMBL/GenBank/DDBJ whole genome shotgun (WGS) entry which is preliminary data.</text>
</comment>
<dbReference type="Gene3D" id="3.30.1370.10">
    <property type="entry name" value="K Homology domain, type 1"/>
    <property type="match status" value="1"/>
</dbReference>
<dbReference type="GO" id="GO:0003723">
    <property type="term" value="F:RNA binding"/>
    <property type="evidence" value="ECO:0007669"/>
    <property type="project" value="InterPro"/>
</dbReference>
<dbReference type="EMBL" id="JAUIZM010000011">
    <property type="protein sequence ID" value="KAK1355380.1"/>
    <property type="molecule type" value="Genomic_DNA"/>
</dbReference>
<dbReference type="InterPro" id="IPR036612">
    <property type="entry name" value="KH_dom_type_1_sf"/>
</dbReference>
<dbReference type="AlphaFoldDB" id="A0AAD8LYN6"/>
<feature type="compositionally biased region" description="Low complexity" evidence="1">
    <location>
        <begin position="177"/>
        <end position="186"/>
    </location>
</feature>
<proteinExistence type="predicted"/>
<dbReference type="SUPFAM" id="SSF54791">
    <property type="entry name" value="Eukaryotic type KH-domain (KH-domain type I)"/>
    <property type="match status" value="1"/>
</dbReference>
<feature type="compositionally biased region" description="Basic residues" evidence="1">
    <location>
        <begin position="147"/>
        <end position="160"/>
    </location>
</feature>
<feature type="compositionally biased region" description="Acidic residues" evidence="1">
    <location>
        <begin position="116"/>
        <end position="131"/>
    </location>
</feature>
<evidence type="ECO:0000313" key="3">
    <source>
        <dbReference type="Proteomes" id="UP001237642"/>
    </source>
</evidence>
<name>A0AAD8LYN6_9APIA</name>
<reference evidence="2" key="2">
    <citation type="submission" date="2023-05" db="EMBL/GenBank/DDBJ databases">
        <authorList>
            <person name="Schelkunov M.I."/>
        </authorList>
    </citation>
    <scope>NUCLEOTIDE SEQUENCE</scope>
    <source>
        <strain evidence="2">Hsosn_3</strain>
        <tissue evidence="2">Leaf</tissue>
    </source>
</reference>
<evidence type="ECO:0000256" key="1">
    <source>
        <dbReference type="SAM" id="MobiDB-lite"/>
    </source>
</evidence>
<evidence type="ECO:0000313" key="2">
    <source>
        <dbReference type="EMBL" id="KAK1355380.1"/>
    </source>
</evidence>
<sequence>MAQPQVDLMKDVADDWVKIDGIEENKNTSKEEIVTRYVQVPEENIKAFTGGDIVMDLQLASGAMIQLTKALDEDPEARFRPVRVIGCLENVDKAEKLIKAVVNLDEAGGIALLYKDEDDSDGFNDDQEQEPGESHDDLEYKQPPFKPFRKRFRSNKRRRVPLPPKHSAPVPVPTSIPAAPGPAVVQPQPPAPSLPEHPSYNQSIEYAASQAYNMPQPAYQQPSGFVASHAYMPPPPYNYLGGYGASQAYVKPHPPPPAYQPSSGYAANQAYVVPHPPAYHQSSADAASQAYGMTPAYNQSGGYAAGHVYGMPQPLPFYQSSGYGMPQPPAYNQSGGFGFPSGYAAN</sequence>
<gene>
    <name evidence="2" type="ORF">POM88_048636</name>
</gene>
<accession>A0AAD8LYN6</accession>
<protein>
    <submittedName>
        <fullName evidence="2">Uncharacterized protein</fullName>
    </submittedName>
</protein>
<keyword evidence="3" id="KW-1185">Reference proteome</keyword>
<organism evidence="2 3">
    <name type="scientific">Heracleum sosnowskyi</name>
    <dbReference type="NCBI Taxonomy" id="360622"/>
    <lineage>
        <taxon>Eukaryota</taxon>
        <taxon>Viridiplantae</taxon>
        <taxon>Streptophyta</taxon>
        <taxon>Embryophyta</taxon>
        <taxon>Tracheophyta</taxon>
        <taxon>Spermatophyta</taxon>
        <taxon>Magnoliopsida</taxon>
        <taxon>eudicotyledons</taxon>
        <taxon>Gunneridae</taxon>
        <taxon>Pentapetalae</taxon>
        <taxon>asterids</taxon>
        <taxon>campanulids</taxon>
        <taxon>Apiales</taxon>
        <taxon>Apiaceae</taxon>
        <taxon>Apioideae</taxon>
        <taxon>apioid superclade</taxon>
        <taxon>Tordylieae</taxon>
        <taxon>Tordyliinae</taxon>
        <taxon>Heracleum</taxon>
    </lineage>
</organism>
<reference evidence="2" key="1">
    <citation type="submission" date="2023-02" db="EMBL/GenBank/DDBJ databases">
        <title>Genome of toxic invasive species Heracleum sosnowskyi carries increased number of genes despite the absence of recent whole-genome duplications.</title>
        <authorList>
            <person name="Schelkunov M."/>
            <person name="Shtratnikova V."/>
            <person name="Makarenko M."/>
            <person name="Klepikova A."/>
            <person name="Omelchenko D."/>
            <person name="Novikova G."/>
            <person name="Obukhova E."/>
            <person name="Bogdanov V."/>
            <person name="Penin A."/>
            <person name="Logacheva M."/>
        </authorList>
    </citation>
    <scope>NUCLEOTIDE SEQUENCE</scope>
    <source>
        <strain evidence="2">Hsosn_3</strain>
        <tissue evidence="2">Leaf</tissue>
    </source>
</reference>
<dbReference type="Proteomes" id="UP001237642">
    <property type="component" value="Unassembled WGS sequence"/>
</dbReference>